<evidence type="ECO:0000256" key="1">
    <source>
        <dbReference type="SAM" id="Phobius"/>
    </source>
</evidence>
<dbReference type="Proteomes" id="UP000662770">
    <property type="component" value="Chromosome"/>
</dbReference>
<proteinExistence type="predicted"/>
<accession>A0ABX7QUF5</accession>
<keyword evidence="1" id="KW-1133">Transmembrane helix</keyword>
<feature type="transmembrane region" description="Helical" evidence="1">
    <location>
        <begin position="6"/>
        <end position="32"/>
    </location>
</feature>
<protein>
    <submittedName>
        <fullName evidence="2">Uncharacterized protein</fullName>
    </submittedName>
</protein>
<evidence type="ECO:0000313" key="2">
    <source>
        <dbReference type="EMBL" id="QSX34483.1"/>
    </source>
</evidence>
<gene>
    <name evidence="2" type="ORF">JYB87_04325</name>
</gene>
<dbReference type="EMBL" id="CP071503">
    <property type="protein sequence ID" value="QSX34483.1"/>
    <property type="molecule type" value="Genomic_DNA"/>
</dbReference>
<keyword evidence="1" id="KW-0472">Membrane</keyword>
<organism evidence="2 3">
    <name type="scientific">Shewanella avicenniae</name>
    <dbReference type="NCBI Taxonomy" id="2814294"/>
    <lineage>
        <taxon>Bacteria</taxon>
        <taxon>Pseudomonadati</taxon>
        <taxon>Pseudomonadota</taxon>
        <taxon>Gammaproteobacteria</taxon>
        <taxon>Alteromonadales</taxon>
        <taxon>Shewanellaceae</taxon>
        <taxon>Shewanella</taxon>
    </lineage>
</organism>
<keyword evidence="1" id="KW-0812">Transmembrane</keyword>
<reference evidence="2 3" key="1">
    <citation type="submission" date="2021-03" db="EMBL/GenBank/DDBJ databases">
        <title>Novel species identification of genus Shewanella.</title>
        <authorList>
            <person name="Liu G."/>
            <person name="Zhang Q."/>
        </authorList>
    </citation>
    <scope>NUCLEOTIDE SEQUENCE [LARGE SCALE GENOMIC DNA]</scope>
    <source>
        <strain evidence="2 3">FJAT-51800</strain>
    </source>
</reference>
<sequence length="47" mass="5203">MDWEAFLAAGALSVLLALVLLSVGSWVGSWLIDQFRFSALHRPSSRQ</sequence>
<dbReference type="RefSeq" id="WP_207355684.1">
    <property type="nucleotide sequence ID" value="NZ_CP071503.1"/>
</dbReference>
<name>A0ABX7QUF5_9GAMM</name>
<keyword evidence="3" id="KW-1185">Reference proteome</keyword>
<evidence type="ECO:0000313" key="3">
    <source>
        <dbReference type="Proteomes" id="UP000662770"/>
    </source>
</evidence>